<keyword evidence="7" id="KW-0998">Cell outer membrane</keyword>
<dbReference type="InterPro" id="IPR051906">
    <property type="entry name" value="TolC-like"/>
</dbReference>
<dbReference type="InterPro" id="IPR003423">
    <property type="entry name" value="OMP_efflux"/>
</dbReference>
<dbReference type="PANTHER" id="PTHR30026:SF22">
    <property type="entry name" value="OUTER MEMBRANE EFFLUX PROTEIN"/>
    <property type="match status" value="1"/>
</dbReference>
<evidence type="ECO:0000313" key="10">
    <source>
        <dbReference type="Proteomes" id="UP001055101"/>
    </source>
</evidence>
<dbReference type="PANTHER" id="PTHR30026">
    <property type="entry name" value="OUTER MEMBRANE PROTEIN TOLC"/>
    <property type="match status" value="1"/>
</dbReference>
<evidence type="ECO:0000256" key="5">
    <source>
        <dbReference type="ARBA" id="ARBA00022692"/>
    </source>
</evidence>
<evidence type="ECO:0000313" key="9">
    <source>
        <dbReference type="EMBL" id="GJE53609.1"/>
    </source>
</evidence>
<dbReference type="EMBL" id="BPRA01000001">
    <property type="protein sequence ID" value="GJE53609.1"/>
    <property type="molecule type" value="Genomic_DNA"/>
</dbReference>
<protein>
    <submittedName>
        <fullName evidence="9">Outer membrane efflux protein BepC</fullName>
    </submittedName>
</protein>
<keyword evidence="4" id="KW-1134">Transmembrane beta strand</keyword>
<evidence type="ECO:0000256" key="2">
    <source>
        <dbReference type="ARBA" id="ARBA00007613"/>
    </source>
</evidence>
<evidence type="ECO:0000256" key="3">
    <source>
        <dbReference type="ARBA" id="ARBA00022448"/>
    </source>
</evidence>
<comment type="subcellular location">
    <subcellularLocation>
        <location evidence="1">Cell outer membrane</location>
    </subcellularLocation>
</comment>
<reference evidence="9" key="2">
    <citation type="submission" date="2021-08" db="EMBL/GenBank/DDBJ databases">
        <authorList>
            <person name="Tani A."/>
            <person name="Ola A."/>
            <person name="Ogura Y."/>
            <person name="Katsura K."/>
            <person name="Hayashi T."/>
        </authorList>
    </citation>
    <scope>NUCLEOTIDE SEQUENCE</scope>
    <source>
        <strain evidence="9">DSM 23674</strain>
    </source>
</reference>
<sequence>MRGTGSVGLASLMTDRAAARDDVRRQHPRRVPSPREARSFALGGLLAAVAVAALCVGPGQAAPAGTLYDAFRAAYANNPTIGAQRAAVRVGLQDVAISATGFAPDISLNSDIGYRDRNVLSPGYPRIDQGSRPRGYGAGLTQNLWNGFRTTNSVARDEAALLSQRDRLSETEQFILADVATSYVDVLRDTAILEIRQKNQELLAARHRQALYQFEVGQITKTDAEQTAASLARSKADIAVAKLNLDTSRAVFASIVGYDPGPLARTGLPTALMPKSLDGAIAKAMKLNPAIRAARNAITAAELNIAVQKSGYLPSLDLSVSADRRWDPDIILPKSQLDQMSVVGRLTVPIFDRGLTPAAVQRAAEIRSQKLSELDRERAVVRAGVIQSWGLYVASESTIRSAQAQILANDRALTGATLEASVGQRTTLDVLITQQALLDSRVSLETAERDRIVAGFRLLALMSDMSLDTIRPQDLRYTPPARPVALPPMARRLSLGDEPSTLPTLRPAFDSSVN</sequence>
<feature type="region of interest" description="Disordered" evidence="8">
    <location>
        <begin position="493"/>
        <end position="514"/>
    </location>
</feature>
<keyword evidence="5" id="KW-0812">Transmembrane</keyword>
<proteinExistence type="inferred from homology"/>
<dbReference type="NCBIfam" id="TIGR01844">
    <property type="entry name" value="type_I_sec_TolC"/>
    <property type="match status" value="1"/>
</dbReference>
<comment type="similarity">
    <text evidence="2">Belongs to the outer membrane factor (OMF) (TC 1.B.17) family.</text>
</comment>
<keyword evidence="3" id="KW-0813">Transport</keyword>
<name>A0ABQ4TE09_9HYPH</name>
<comment type="caution">
    <text evidence="9">The sequence shown here is derived from an EMBL/GenBank/DDBJ whole genome shotgun (WGS) entry which is preliminary data.</text>
</comment>
<reference evidence="9" key="1">
    <citation type="journal article" date="2021" name="Front. Microbiol.">
        <title>Comprehensive Comparative Genomics and Phenotyping of Methylobacterium Species.</title>
        <authorList>
            <person name="Alessa O."/>
            <person name="Ogura Y."/>
            <person name="Fujitani Y."/>
            <person name="Takami H."/>
            <person name="Hayashi T."/>
            <person name="Sahin N."/>
            <person name="Tani A."/>
        </authorList>
    </citation>
    <scope>NUCLEOTIDE SEQUENCE</scope>
    <source>
        <strain evidence="9">DSM 23674</strain>
    </source>
</reference>
<keyword evidence="10" id="KW-1185">Reference proteome</keyword>
<gene>
    <name evidence="9" type="primary">bepC_1</name>
    <name evidence="9" type="ORF">EKPJFOCH_0074</name>
</gene>
<organism evidence="9 10">
    <name type="scientific">Methylobacterium thuringiense</name>
    <dbReference type="NCBI Taxonomy" id="1003091"/>
    <lineage>
        <taxon>Bacteria</taxon>
        <taxon>Pseudomonadati</taxon>
        <taxon>Pseudomonadota</taxon>
        <taxon>Alphaproteobacteria</taxon>
        <taxon>Hyphomicrobiales</taxon>
        <taxon>Methylobacteriaceae</taxon>
        <taxon>Methylobacterium</taxon>
    </lineage>
</organism>
<evidence type="ECO:0000256" key="1">
    <source>
        <dbReference type="ARBA" id="ARBA00004442"/>
    </source>
</evidence>
<evidence type="ECO:0000256" key="8">
    <source>
        <dbReference type="SAM" id="MobiDB-lite"/>
    </source>
</evidence>
<dbReference type="Gene3D" id="1.20.1600.10">
    <property type="entry name" value="Outer membrane efflux proteins (OEP)"/>
    <property type="match status" value="1"/>
</dbReference>
<evidence type="ECO:0000256" key="6">
    <source>
        <dbReference type="ARBA" id="ARBA00023136"/>
    </source>
</evidence>
<keyword evidence="6" id="KW-0472">Membrane</keyword>
<dbReference type="Proteomes" id="UP001055101">
    <property type="component" value="Unassembled WGS sequence"/>
</dbReference>
<evidence type="ECO:0000256" key="4">
    <source>
        <dbReference type="ARBA" id="ARBA00022452"/>
    </source>
</evidence>
<dbReference type="Pfam" id="PF02321">
    <property type="entry name" value="OEP"/>
    <property type="match status" value="2"/>
</dbReference>
<dbReference type="SUPFAM" id="SSF56954">
    <property type="entry name" value="Outer membrane efflux proteins (OEP)"/>
    <property type="match status" value="1"/>
</dbReference>
<evidence type="ECO:0000256" key="7">
    <source>
        <dbReference type="ARBA" id="ARBA00023237"/>
    </source>
</evidence>
<accession>A0ABQ4TE09</accession>
<dbReference type="InterPro" id="IPR010130">
    <property type="entry name" value="T1SS_OMP_TolC"/>
</dbReference>